<reference evidence="9" key="1">
    <citation type="submission" date="2016-02" db="EMBL/GenBank/DDBJ databases">
        <title>Comparative genomics of biotechnologically important yeasts.</title>
        <authorList>
            <consortium name="DOE Joint Genome Institute"/>
            <person name="Riley R."/>
            <person name="Haridas S."/>
            <person name="Wolfe K.H."/>
            <person name="Lopes M.R."/>
            <person name="Hittinger C.T."/>
            <person name="Goker M."/>
            <person name="Salamov A."/>
            <person name="Wisecaver J."/>
            <person name="Long T.M."/>
            <person name="Aerts A.L."/>
            <person name="Barry K."/>
            <person name="Choi C."/>
            <person name="Clum A."/>
            <person name="Coughlan A.Y."/>
            <person name="Deshpande S."/>
            <person name="Douglass A.P."/>
            <person name="Hanson S.J."/>
            <person name="Klenk H.-P."/>
            <person name="Labutti K."/>
            <person name="Lapidus A."/>
            <person name="Lindquist E."/>
            <person name="Lipzen A."/>
            <person name="Meier-Kolthoff J.P."/>
            <person name="Ohm R.A."/>
            <person name="Otillar R.P."/>
            <person name="Pangilinan J."/>
            <person name="Peng Y."/>
            <person name="Rokas A."/>
            <person name="Rosa C.A."/>
            <person name="Scheuner C."/>
            <person name="Sibirny A.A."/>
            <person name="Slot J.C."/>
            <person name="Stielow J.B."/>
            <person name="Sun H."/>
            <person name="Kurtzman C.P."/>
            <person name="Blackwell M."/>
            <person name="Jeffries T.W."/>
            <person name="Grigoriev I.V."/>
        </authorList>
    </citation>
    <scope>NUCLEOTIDE SEQUENCE [LARGE SCALE GENOMIC DNA]</scope>
    <source>
        <strain evidence="9">NRRL Y-17796</strain>
    </source>
</reference>
<dbReference type="InterPro" id="IPR009000">
    <property type="entry name" value="Transl_B-barrel_sf"/>
</dbReference>
<keyword evidence="2" id="KW-0547">Nucleotide-binding</keyword>
<dbReference type="SUPFAM" id="SSF54211">
    <property type="entry name" value="Ribosomal protein S5 domain 2-like"/>
    <property type="match status" value="1"/>
</dbReference>
<evidence type="ECO:0000256" key="6">
    <source>
        <dbReference type="SAM" id="MobiDB-lite"/>
    </source>
</evidence>
<dbReference type="InterPro" id="IPR056752">
    <property type="entry name" value="EFL1"/>
</dbReference>
<accession>A0A1E4TAU3</accession>
<dbReference type="FunFam" id="3.30.70.240:FF:000006">
    <property type="entry name" value="Elongation factor like GTPase 1"/>
    <property type="match status" value="1"/>
</dbReference>
<dbReference type="Gene3D" id="3.30.70.240">
    <property type="match status" value="1"/>
</dbReference>
<dbReference type="InterPro" id="IPR014721">
    <property type="entry name" value="Ribsml_uS5_D2-typ_fold_subgr"/>
</dbReference>
<dbReference type="SMART" id="SM00838">
    <property type="entry name" value="EFG_C"/>
    <property type="match status" value="1"/>
</dbReference>
<evidence type="ECO:0000256" key="2">
    <source>
        <dbReference type="ARBA" id="ARBA00022741"/>
    </source>
</evidence>
<keyword evidence="4" id="KW-0342">GTP-binding</keyword>
<evidence type="ECO:0000259" key="7">
    <source>
        <dbReference type="SMART" id="SM00838"/>
    </source>
</evidence>
<dbReference type="Gene3D" id="2.40.30.10">
    <property type="entry name" value="Translation factors"/>
    <property type="match status" value="1"/>
</dbReference>
<dbReference type="PANTHER" id="PTHR42908">
    <property type="entry name" value="TRANSLATION ELONGATION FACTOR-RELATED"/>
    <property type="match status" value="1"/>
</dbReference>
<dbReference type="Gene3D" id="3.30.230.10">
    <property type="match status" value="1"/>
</dbReference>
<dbReference type="Pfam" id="PF03144">
    <property type="entry name" value="GTP_EFTU_D2"/>
    <property type="match status" value="1"/>
</dbReference>
<dbReference type="InterPro" id="IPR027417">
    <property type="entry name" value="P-loop_NTPase"/>
</dbReference>
<evidence type="ECO:0000256" key="4">
    <source>
        <dbReference type="ARBA" id="ARBA00023134"/>
    </source>
</evidence>
<dbReference type="PANTHER" id="PTHR42908:SF3">
    <property type="entry name" value="ELONGATION FACTOR-LIKE GTPASE 1"/>
    <property type="match status" value="1"/>
</dbReference>
<dbReference type="Gene3D" id="3.90.1430.10">
    <property type="entry name" value="Yeast translation eEF2 (G' domain)"/>
    <property type="match status" value="1"/>
</dbReference>
<dbReference type="Gene3D" id="3.30.70.870">
    <property type="entry name" value="Elongation Factor G (Translational Gtpase), domain 3"/>
    <property type="match status" value="1"/>
</dbReference>
<dbReference type="Pfam" id="PF14492">
    <property type="entry name" value="EFG_III"/>
    <property type="match status" value="1"/>
</dbReference>
<dbReference type="GO" id="GO:0005829">
    <property type="term" value="C:cytosol"/>
    <property type="evidence" value="ECO:0007669"/>
    <property type="project" value="TreeGrafter"/>
</dbReference>
<sequence>MYEKRMGMKRETLMKVLWGDYYMDPKTKRVLPGSKLPAKKKLSPLFVSFILDNIWAVYKATFINRNDETIQKIISTLNLRVLPRELRTSDNKALLNVMMSRWLPLASCVLLSVADKIESPAQAQHRRLSYFLESVAEASKIPLDIRAAIEKCDRAGPVISYISKVLTIPESAFDNLKTAEGSRESQASDYTKAREMADKARREAERIPDTETDHDSSDNRPDRVLGLTRTYSGTLAVGQTVNVLGPKYSIDNPSQHCDTMTITGLYILMGRDLVPIQECPAGNIVAVEGIGEKVLKTATLTSVKDFPSLSSQASNSPPIVRVAIEPVNPSDMAKFEKGLELLNISDPCVQVSIQHTGEHILATAGELHLERCLNDLRERFAKVDVSVSAPMVPFRESIVSSNDMAPPKNGIRGETRAQIGKYTIKLRTQPLQRELTEYLTKTGSVIGRLYMGKENDEEEESEIIVGKEHINMSLESIKLEMEKISKTLRNPININNVLAIGPRHRGANLLVGACETGIEKIFGETDETTKVPAYVSDSIINGFQLATSQGPLCAEPLQGVLCTVTEIKEEEEEESTGSSDRRGITIISNSIKAGFMDWSSRIMLATYSCEIQTSAEMLGRVYQVLTRRKGKVISEEMKDGTSVFLVKADIPVVEAFGFADEIRKRTSGAAQPQLVFRGFEIYDQDPFWVPTTEEELEDYGEVMDKENVAKKYIDNVRRRKGLRVEELVVANSEKQRTLRH</sequence>
<feature type="domain" description="Elongation factor EFG" evidence="7">
    <location>
        <begin position="601"/>
        <end position="690"/>
    </location>
</feature>
<dbReference type="InterPro" id="IPR000640">
    <property type="entry name" value="EFG_V-like"/>
</dbReference>
<dbReference type="InterPro" id="IPR004161">
    <property type="entry name" value="EFTu-like_2"/>
</dbReference>
<dbReference type="InterPro" id="IPR041095">
    <property type="entry name" value="EFG_II"/>
</dbReference>
<dbReference type="CDD" id="cd04096">
    <property type="entry name" value="eEF2_snRNP_like_C"/>
    <property type="match status" value="1"/>
</dbReference>
<feature type="compositionally biased region" description="Basic and acidic residues" evidence="6">
    <location>
        <begin position="191"/>
        <end position="223"/>
    </location>
</feature>
<keyword evidence="1" id="KW-0690">Ribosome biogenesis</keyword>
<dbReference type="OrthoDB" id="364892at2759"/>
<dbReference type="SUPFAM" id="SSF54980">
    <property type="entry name" value="EF-G C-terminal domain-like"/>
    <property type="match status" value="2"/>
</dbReference>
<dbReference type="InterPro" id="IPR035647">
    <property type="entry name" value="EFG_III/V"/>
</dbReference>
<feature type="region of interest" description="Disordered" evidence="6">
    <location>
        <begin position="177"/>
        <end position="223"/>
    </location>
</feature>
<dbReference type="SUPFAM" id="SSF52540">
    <property type="entry name" value="P-loop containing nucleoside triphosphate hydrolases"/>
    <property type="match status" value="1"/>
</dbReference>
<proteinExistence type="predicted"/>
<name>A0A1E4TAU3_9ASCO</name>
<dbReference type="Pfam" id="PF00679">
    <property type="entry name" value="EFG_C"/>
    <property type="match status" value="1"/>
</dbReference>
<dbReference type="CDD" id="cd16268">
    <property type="entry name" value="EF2_II"/>
    <property type="match status" value="1"/>
</dbReference>
<evidence type="ECO:0000256" key="5">
    <source>
        <dbReference type="ARBA" id="ARBA00081809"/>
    </source>
</evidence>
<evidence type="ECO:0000256" key="1">
    <source>
        <dbReference type="ARBA" id="ARBA00022517"/>
    </source>
</evidence>
<evidence type="ECO:0000256" key="3">
    <source>
        <dbReference type="ARBA" id="ARBA00022801"/>
    </source>
</evidence>
<dbReference type="AlphaFoldDB" id="A0A1E4TAU3"/>
<dbReference type="EMBL" id="KV453843">
    <property type="protein sequence ID" value="ODV88859.1"/>
    <property type="molecule type" value="Genomic_DNA"/>
</dbReference>
<dbReference type="GO" id="GO:0042256">
    <property type="term" value="P:cytosolic ribosome assembly"/>
    <property type="evidence" value="ECO:0007669"/>
    <property type="project" value="TreeGrafter"/>
</dbReference>
<dbReference type="InterPro" id="IPR020568">
    <property type="entry name" value="Ribosomal_Su5_D2-typ_SF"/>
</dbReference>
<evidence type="ECO:0000313" key="8">
    <source>
        <dbReference type="EMBL" id="ODV88859.1"/>
    </source>
</evidence>
<dbReference type="Pfam" id="PF25118">
    <property type="entry name" value="EFL1"/>
    <property type="match status" value="1"/>
</dbReference>
<dbReference type="GO" id="GO:0043022">
    <property type="term" value="F:ribosome binding"/>
    <property type="evidence" value="ECO:0007669"/>
    <property type="project" value="TreeGrafter"/>
</dbReference>
<dbReference type="Proteomes" id="UP000095023">
    <property type="component" value="Unassembled WGS sequence"/>
</dbReference>
<dbReference type="FunFam" id="3.90.1430.10:FF:000002">
    <property type="entry name" value="Elongation factor like GTPase 1"/>
    <property type="match status" value="1"/>
</dbReference>
<dbReference type="GO" id="GO:0003924">
    <property type="term" value="F:GTPase activity"/>
    <property type="evidence" value="ECO:0007669"/>
    <property type="project" value="UniProtKB-ARBA"/>
</dbReference>
<gene>
    <name evidence="8" type="ORF">CANCADRAFT_32310</name>
</gene>
<evidence type="ECO:0000313" key="9">
    <source>
        <dbReference type="Proteomes" id="UP000095023"/>
    </source>
</evidence>
<keyword evidence="3" id="KW-0378">Hydrolase</keyword>
<keyword evidence="9" id="KW-1185">Reference proteome</keyword>
<dbReference type="CDD" id="cd16261">
    <property type="entry name" value="EF2_snRNP_III"/>
    <property type="match status" value="1"/>
</dbReference>
<dbReference type="SUPFAM" id="SSF50447">
    <property type="entry name" value="Translation proteins"/>
    <property type="match status" value="1"/>
</dbReference>
<dbReference type="GO" id="GO:1990904">
    <property type="term" value="C:ribonucleoprotein complex"/>
    <property type="evidence" value="ECO:0007669"/>
    <property type="project" value="TreeGrafter"/>
</dbReference>
<dbReference type="GO" id="GO:0005525">
    <property type="term" value="F:GTP binding"/>
    <property type="evidence" value="ECO:0007669"/>
    <property type="project" value="UniProtKB-KW"/>
</dbReference>
<organism evidence="8 9">
    <name type="scientific">Tortispora caseinolytica NRRL Y-17796</name>
    <dbReference type="NCBI Taxonomy" id="767744"/>
    <lineage>
        <taxon>Eukaryota</taxon>
        <taxon>Fungi</taxon>
        <taxon>Dikarya</taxon>
        <taxon>Ascomycota</taxon>
        <taxon>Saccharomycotina</taxon>
        <taxon>Trigonopsidomycetes</taxon>
        <taxon>Trigonopsidales</taxon>
        <taxon>Trigonopsidaceae</taxon>
        <taxon>Tortispora</taxon>
    </lineage>
</organism>
<dbReference type="FunFam" id="3.30.70.870:FF:000002">
    <property type="entry name" value="Translation elongation factor 2"/>
    <property type="match status" value="1"/>
</dbReference>
<protein>
    <recommendedName>
        <fullName evidence="5">Elongation factor-like 1</fullName>
    </recommendedName>
</protein>